<dbReference type="InterPro" id="IPR002575">
    <property type="entry name" value="Aminoglycoside_PTrfase"/>
</dbReference>
<dbReference type="EMBL" id="QQAZ01000021">
    <property type="protein sequence ID" value="RDI43479.1"/>
    <property type="molecule type" value="Genomic_DNA"/>
</dbReference>
<dbReference type="Proteomes" id="UP000255355">
    <property type="component" value="Unassembled WGS sequence"/>
</dbReference>
<keyword evidence="3" id="KW-1185">Reference proteome</keyword>
<gene>
    <name evidence="2" type="ORF">DFR68_12136</name>
</gene>
<evidence type="ECO:0000313" key="2">
    <source>
        <dbReference type="EMBL" id="RDI43479.1"/>
    </source>
</evidence>
<proteinExistence type="predicted"/>
<dbReference type="Gene3D" id="3.90.1200.10">
    <property type="match status" value="1"/>
</dbReference>
<dbReference type="NCBIfam" id="NF038156">
    <property type="entry name" value="lant_syn_V_LxmK"/>
    <property type="match status" value="1"/>
</dbReference>
<dbReference type="RefSeq" id="WP_068028525.1">
    <property type="nucleotide sequence ID" value="NZ_QQAZ01000021.1"/>
</dbReference>
<dbReference type="OrthoDB" id="2570531at2"/>
<organism evidence="2 3">
    <name type="scientific">Nocardia mexicana</name>
    <dbReference type="NCBI Taxonomy" id="279262"/>
    <lineage>
        <taxon>Bacteria</taxon>
        <taxon>Bacillati</taxon>
        <taxon>Actinomycetota</taxon>
        <taxon>Actinomycetes</taxon>
        <taxon>Mycobacteriales</taxon>
        <taxon>Nocardiaceae</taxon>
        <taxon>Nocardia</taxon>
    </lineage>
</organism>
<evidence type="ECO:0000313" key="3">
    <source>
        <dbReference type="Proteomes" id="UP000255355"/>
    </source>
</evidence>
<dbReference type="InterPro" id="IPR011009">
    <property type="entry name" value="Kinase-like_dom_sf"/>
</dbReference>
<keyword evidence="2" id="KW-0808">Transferase</keyword>
<feature type="domain" description="Aminoglycoside phosphotransferase" evidence="1">
    <location>
        <begin position="94"/>
        <end position="256"/>
    </location>
</feature>
<reference evidence="2 3" key="1">
    <citation type="submission" date="2018-07" db="EMBL/GenBank/DDBJ databases">
        <title>Genomic Encyclopedia of Type Strains, Phase IV (KMG-IV): sequencing the most valuable type-strain genomes for metagenomic binning, comparative biology and taxonomic classification.</title>
        <authorList>
            <person name="Goeker M."/>
        </authorList>
    </citation>
    <scope>NUCLEOTIDE SEQUENCE [LARGE SCALE GENOMIC DNA]</scope>
    <source>
        <strain evidence="2 3">DSM 44952</strain>
    </source>
</reference>
<protein>
    <submittedName>
        <fullName evidence="2">Phosphotransferase family enzyme</fullName>
    </submittedName>
</protein>
<dbReference type="SUPFAM" id="SSF56112">
    <property type="entry name" value="Protein kinase-like (PK-like)"/>
    <property type="match status" value="1"/>
</dbReference>
<dbReference type="STRING" id="1210089.GCA_001613165_06478"/>
<evidence type="ECO:0000259" key="1">
    <source>
        <dbReference type="Pfam" id="PF01636"/>
    </source>
</evidence>
<dbReference type="Pfam" id="PF01636">
    <property type="entry name" value="APH"/>
    <property type="match status" value="1"/>
</dbReference>
<accession>A0A370GJP5</accession>
<comment type="caution">
    <text evidence="2">The sequence shown here is derived from an EMBL/GenBank/DDBJ whole genome shotgun (WGS) entry which is preliminary data.</text>
</comment>
<sequence length="375" mass="41207">MALRQLDRQPGYAPVDMNRVPRLGQLLERIGTGPFEPDSVTAPVGRNDAWAGKTISGTKVFVKQLVGPERDVQQRMTRILSFEEFSMRKGEAVTPSPRLLGTDADAGLIAFELIDDSRSGSDLMRDEEFTVALATEVGRLIGLLHAAEVPADLAIDRSAPKLPPVDLLQGIPLEMFDKASAGVLETWRILQHDAELIDGVRRLRGWEADAPAVAAHCDFRLDQLLITDDGALYLTDWEEFRITDAARDVGAFAGEWLYRSVLDIVTTRGDAGFAEFELTHELVLQRGAEKMTRLLPLIEAFWTAYRRVRPVLDDQFTVRATAFAGWHLLDRLLAGAEDAARLSGISRAAAGVGRGALLAPDKFAAAIGFSFEEVQ</sequence>
<dbReference type="AlphaFoldDB" id="A0A370GJP5"/>
<dbReference type="GO" id="GO:0016740">
    <property type="term" value="F:transferase activity"/>
    <property type="evidence" value="ECO:0007669"/>
    <property type="project" value="UniProtKB-KW"/>
</dbReference>
<name>A0A370GJP5_9NOCA</name>